<reference evidence="2" key="3">
    <citation type="submission" date="2025-08" db="UniProtKB">
        <authorList>
            <consortium name="Ensembl"/>
        </authorList>
    </citation>
    <scope>IDENTIFICATION</scope>
</reference>
<proteinExistence type="predicted"/>
<keyword evidence="3" id="KW-1185">Reference proteome</keyword>
<evidence type="ECO:0000313" key="3">
    <source>
        <dbReference type="Proteomes" id="UP000018467"/>
    </source>
</evidence>
<name>A0A3B1IXT1_ASTMX</name>
<dbReference type="InParanoid" id="A0A3B1IXT1"/>
<dbReference type="GeneTree" id="ENSGT00390000003812"/>
<reference evidence="2" key="4">
    <citation type="submission" date="2025-09" db="UniProtKB">
        <authorList>
            <consortium name="Ensembl"/>
        </authorList>
    </citation>
    <scope>IDENTIFICATION</scope>
</reference>
<reference evidence="3" key="2">
    <citation type="journal article" date="2014" name="Nat. Commun.">
        <title>The cavefish genome reveals candidate genes for eye loss.</title>
        <authorList>
            <person name="McGaugh S.E."/>
            <person name="Gross J.B."/>
            <person name="Aken B."/>
            <person name="Blin M."/>
            <person name="Borowsky R."/>
            <person name="Chalopin D."/>
            <person name="Hinaux H."/>
            <person name="Jeffery W.R."/>
            <person name="Keene A."/>
            <person name="Ma L."/>
            <person name="Minx P."/>
            <person name="Murphy D."/>
            <person name="O'Quin K.E."/>
            <person name="Retaux S."/>
            <person name="Rohner N."/>
            <person name="Searle S.M."/>
            <person name="Stahl B.A."/>
            <person name="Tabin C."/>
            <person name="Volff J.N."/>
            <person name="Yoshizawa M."/>
            <person name="Warren W.C."/>
        </authorList>
    </citation>
    <scope>NUCLEOTIDE SEQUENCE [LARGE SCALE GENOMIC DNA]</scope>
    <source>
        <strain evidence="3">female</strain>
    </source>
</reference>
<dbReference type="InterPro" id="IPR009511">
    <property type="entry name" value="MAD1/Cdc20-bound-Mad2-bd"/>
</dbReference>
<reference evidence="3" key="1">
    <citation type="submission" date="2013-03" db="EMBL/GenBank/DDBJ databases">
        <authorList>
            <person name="Jeffery W."/>
            <person name="Warren W."/>
            <person name="Wilson R.K."/>
        </authorList>
    </citation>
    <scope>NUCLEOTIDE SEQUENCE</scope>
    <source>
        <strain evidence="3">female</strain>
    </source>
</reference>
<evidence type="ECO:0000313" key="2">
    <source>
        <dbReference type="Ensembl" id="ENSAMXP00000033919.1"/>
    </source>
</evidence>
<dbReference type="Proteomes" id="UP000018467">
    <property type="component" value="Unassembled WGS sequence"/>
</dbReference>
<dbReference type="FunCoup" id="A0A3B1IXT1">
    <property type="interactions" value="1119"/>
</dbReference>
<accession>A0A3B1IXT1</accession>
<dbReference type="Pfam" id="PF06581">
    <property type="entry name" value="p31comet"/>
    <property type="match status" value="1"/>
</dbReference>
<dbReference type="GO" id="GO:0007096">
    <property type="term" value="P:regulation of exit from mitosis"/>
    <property type="evidence" value="ECO:0007669"/>
    <property type="project" value="InterPro"/>
</dbReference>
<dbReference type="Gene3D" id="3.30.900.20">
    <property type="match status" value="1"/>
</dbReference>
<protein>
    <submittedName>
        <fullName evidence="2">MAD2L1 binding protein</fullName>
    </submittedName>
</protein>
<dbReference type="PANTHER" id="PTHR15681:SF1">
    <property type="entry name" value="MAD2L1-BINDING PROTEIN"/>
    <property type="match status" value="1"/>
</dbReference>
<dbReference type="Bgee" id="ENSAMXG00000039513">
    <property type="expression patterns" value="Expressed in embryo and 4 other cell types or tissues"/>
</dbReference>
<dbReference type="STRING" id="7994.ENSAMXP00000033919"/>
<dbReference type="Ensembl" id="ENSAMXT00000035129.1">
    <property type="protein sequence ID" value="ENSAMXP00000033919.1"/>
    <property type="gene ID" value="ENSAMXG00000039513.1"/>
</dbReference>
<dbReference type="InterPro" id="IPR053729">
    <property type="entry name" value="MAD2L1BP_domain_sf"/>
</dbReference>
<dbReference type="PANTHER" id="PTHR15681">
    <property type="entry name" value="MAD2L1-BINDING PROTEIN"/>
    <property type="match status" value="1"/>
</dbReference>
<sequence>MAEGWREEGTCGEIMTPGKNGELCGDCGDRLAPVNRSPDPNQPESCPVSGERCLRAVAPGGLRPGESECCPARAGAVTGDVTDIGGKQNSVKDGINIRLEPVNSEDGITADSSPAGEDHRKTSSADTDLPLSESAPQEDAERSTMSGWQAAGDDEQIARRARDEGQVDVVFPGTVTQDGCCRFVCELLKCVLYQRQQLPMTYDQMVFFQKQQHASIQSEEAAVKKPVKTSGGLNWNKCQRTLQDLDDVLGNLEALFSLSRVPRVLFLLGGSVVLPTELYEVNMEALVSGGGERTLRTLACLRQLFRALFVADLLSDVKPVRLTGTTVMALAHRDCGVAWFKPKVNFRMPTKVKRRLISLSSDVSVSGAANPPAREWDDYIWFQAPVTVKGFCI</sequence>
<dbReference type="AlphaFoldDB" id="A0A3B1IXT1"/>
<dbReference type="GO" id="GO:0005634">
    <property type="term" value="C:nucleus"/>
    <property type="evidence" value="ECO:0007669"/>
    <property type="project" value="InterPro"/>
</dbReference>
<organism evidence="2 3">
    <name type="scientific">Astyanax mexicanus</name>
    <name type="common">Blind cave fish</name>
    <name type="synonym">Astyanax fasciatus mexicanus</name>
    <dbReference type="NCBI Taxonomy" id="7994"/>
    <lineage>
        <taxon>Eukaryota</taxon>
        <taxon>Metazoa</taxon>
        <taxon>Chordata</taxon>
        <taxon>Craniata</taxon>
        <taxon>Vertebrata</taxon>
        <taxon>Euteleostomi</taxon>
        <taxon>Actinopterygii</taxon>
        <taxon>Neopterygii</taxon>
        <taxon>Teleostei</taxon>
        <taxon>Ostariophysi</taxon>
        <taxon>Characiformes</taxon>
        <taxon>Characoidei</taxon>
        <taxon>Acestrorhamphidae</taxon>
        <taxon>Acestrorhamphinae</taxon>
        <taxon>Astyanax</taxon>
    </lineage>
</organism>
<evidence type="ECO:0000256" key="1">
    <source>
        <dbReference type="SAM" id="MobiDB-lite"/>
    </source>
</evidence>
<feature type="region of interest" description="Disordered" evidence="1">
    <location>
        <begin position="95"/>
        <end position="151"/>
    </location>
</feature>